<dbReference type="SUPFAM" id="SSF49313">
    <property type="entry name" value="Cadherin-like"/>
    <property type="match status" value="1"/>
</dbReference>
<dbReference type="PANTHER" id="PTHR46769:SF2">
    <property type="entry name" value="FIBROCYSTIN-L ISOFORM 2 PRECURSOR-RELATED"/>
    <property type="match status" value="1"/>
</dbReference>
<dbReference type="SUPFAM" id="SSF55486">
    <property type="entry name" value="Metalloproteases ('zincins'), catalytic domain"/>
    <property type="match status" value="1"/>
</dbReference>
<accession>A0A1Y5HYS6</accession>
<dbReference type="SUPFAM" id="SSF49899">
    <property type="entry name" value="Concanavalin A-like lectins/glucanases"/>
    <property type="match status" value="1"/>
</dbReference>
<dbReference type="EMBL" id="MABE01000196">
    <property type="protein sequence ID" value="OUS40953.1"/>
    <property type="molecule type" value="Genomic_DNA"/>
</dbReference>
<comment type="caution">
    <text evidence="3">The sequence shown here is derived from an EMBL/GenBank/DDBJ whole genome shotgun (WGS) entry which is preliminary data.</text>
</comment>
<dbReference type="SUPFAM" id="SSF49265">
    <property type="entry name" value="Fibronectin type III"/>
    <property type="match status" value="1"/>
</dbReference>
<protein>
    <recommendedName>
        <fullName evidence="2">PA14 domain-containing protein</fullName>
    </recommendedName>
</protein>
<feature type="domain" description="PA14" evidence="2">
    <location>
        <begin position="589"/>
        <end position="740"/>
    </location>
</feature>
<dbReference type="GO" id="GO:0005509">
    <property type="term" value="F:calcium ion binding"/>
    <property type="evidence" value="ECO:0007669"/>
    <property type="project" value="InterPro"/>
</dbReference>
<dbReference type="PROSITE" id="PS51820">
    <property type="entry name" value="PA14"/>
    <property type="match status" value="2"/>
</dbReference>
<dbReference type="GO" id="GO:0016020">
    <property type="term" value="C:membrane"/>
    <property type="evidence" value="ECO:0007669"/>
    <property type="project" value="InterPro"/>
</dbReference>
<dbReference type="Gene3D" id="2.60.40.60">
    <property type="entry name" value="Cadherins"/>
    <property type="match status" value="1"/>
</dbReference>
<dbReference type="Pfam" id="PF13385">
    <property type="entry name" value="Laminin_G_3"/>
    <property type="match status" value="1"/>
</dbReference>
<dbReference type="Gene3D" id="2.60.40.3440">
    <property type="match status" value="1"/>
</dbReference>
<evidence type="ECO:0000313" key="3">
    <source>
        <dbReference type="EMBL" id="OUS40953.1"/>
    </source>
</evidence>
<keyword evidence="1" id="KW-0732">Signal</keyword>
<dbReference type="Pfam" id="PF17963">
    <property type="entry name" value="Big_9"/>
    <property type="match status" value="1"/>
</dbReference>
<feature type="domain" description="PA14" evidence="2">
    <location>
        <begin position="145"/>
        <end position="302"/>
    </location>
</feature>
<dbReference type="InterPro" id="IPR013783">
    <property type="entry name" value="Ig-like_fold"/>
</dbReference>
<dbReference type="SMART" id="SM00060">
    <property type="entry name" value="FN3"/>
    <property type="match status" value="2"/>
</dbReference>
<evidence type="ECO:0000256" key="1">
    <source>
        <dbReference type="ARBA" id="ARBA00022729"/>
    </source>
</evidence>
<dbReference type="InterPro" id="IPR003961">
    <property type="entry name" value="FN3_dom"/>
</dbReference>
<name>A0A1Y5HYS6_OLEAN</name>
<dbReference type="Gene3D" id="2.60.120.1560">
    <property type="match status" value="2"/>
</dbReference>
<dbReference type="InterPro" id="IPR015919">
    <property type="entry name" value="Cadherin-like_sf"/>
</dbReference>
<dbReference type="InterPro" id="IPR052387">
    <property type="entry name" value="Fibrocystin"/>
</dbReference>
<proteinExistence type="predicted"/>
<dbReference type="InterPro" id="IPR037524">
    <property type="entry name" value="PA14/GLEYA"/>
</dbReference>
<dbReference type="SUPFAM" id="SSF56988">
    <property type="entry name" value="Anthrax protective antigen"/>
    <property type="match status" value="2"/>
</dbReference>
<evidence type="ECO:0000313" key="4">
    <source>
        <dbReference type="Proteomes" id="UP000227088"/>
    </source>
</evidence>
<gene>
    <name evidence="3" type="ORF">A9R00_03395</name>
</gene>
<dbReference type="SMART" id="SM00758">
    <property type="entry name" value="PA14"/>
    <property type="match status" value="2"/>
</dbReference>
<evidence type="ECO:0000259" key="2">
    <source>
        <dbReference type="PROSITE" id="PS51820"/>
    </source>
</evidence>
<feature type="non-terminal residue" evidence="3">
    <location>
        <position position="1"/>
    </location>
</feature>
<dbReference type="PANTHER" id="PTHR46769">
    <property type="entry name" value="POLYCYSTIC KIDNEY AND HEPATIC DISEASE 1 (AUTOSOMAL RECESSIVE)-LIKE 1"/>
    <property type="match status" value="1"/>
</dbReference>
<sequence>EQVATIAKGLYTYTDDNVLANQSYRYEIVAFNENGSESDAITINAIAIINTPPTVEAIDQILLFDTVMQGEVVAQINASDFDDHPLDYAIKNDLFEIDSSGTLRVAKSLVSVSGKVILLNIEVSDGYSITTTQVKLGIIPITANGENQGLSRQVFKDASIGSDINTLKQLAAYPNTPTETTIEAEFVSPSDIGSNYGQVMQGYIIPPVSGEYYFWVAADDQAELYLGADEDFSTLEKIAYLNSHTSPQQWDRHSTQASTAQNLIAGQPYSIKAIMTEGGGGDHLAVAWQGPEIPQAVIANEYLRTPLDLQNPSVVTQLSWLKMDHDKILLEWNAASDNTGISHYDIYEYDQKIATTEDLSIELTALESSKLYNLMIKAVDIAGNESPFSALLAVQMDDFTAPAVVSEISVISTGPNHIHFNWPESADENNTQVLYRVFQDNLLIHQGYQAELQINKLTAGTAFEFEIEAIDIAGNNSGKSTALTFSTSDHVVGTPTFEYPSFEYAVAANAATNSVFAKLTYQAEAAPVLVIESGDSEGYFAINESGELSLIKPFLADSSQIFNLQLSITLAGKFSLVAVKINVIESTRFIQTGIYQQVWAGIGGNTIDLINTQNAVSSQQVLAEVKTPSAMGDNYGQRLSGYLKVPTSGAYTFWVASDDDSEVRISSDITMSKAEATARVNGYTGIDAWHDNKLIKSDIQLIAGQYYYFEVMHKEGGGGDHLSVAWQGPGITKQLLSASHFIPSSSFVPAKVELQTAYQSSFETLGDEITVEYLVAASAAGFPVTIYYGDVDAGDSSQGWQYKMELGELSAGNQTITLPNINPGSSYYIRFESTGPAGNSWSQVIKVDTTVIDDSKVVGEALPKILSLTVNINNQDLFLELEKHSVRSPNFQLLTFDVRRFQQFQTISPMPEVRTYRGYVSNNPFQTVTGVVDSTGIIHLSGWGGDSRHWGHNMDISDQINADALGNSESSTTELKFDFDTPAVVDNRLYLPQPGVEFHNNLARVSFLHEQNQFRDEASGNIINAIAQMEGHINELDYVWAQKTGLRWDIGRSLIEVKGAISEATQVRPAPTDNSNFSMDFQDPHGVGYCWGGGDWLGCVASYTMQWGFTHEVGHNFGLGHGEQTDNNNQIQQPSTHMGNMQARKTTWRLQTGTKFNPADALINPMLPATFKDYLTVYQDQAGTINPLANDYDANGDVLTIDSFEEATLEGGSVTNNLGILTYTPPAGFTGVDQFSYVATDGQYKTRGPVQIQVLTAGITADWTMDSIVNRTVNEQIFEVIEDASGQGNDLTAPNLAAITPAATLADVQVFGRRNQGFSIPLMASAVKANDAIGHSLLPHKLDPGHKSFSAAMWFKYSNISGDKLLIGKSSSGPNNMQYGGWEIRAEDSKLEMQVSYRDRLMHSSEVRAEQTDALVDGAWHHVVMVIDRENNELRGYLDGVELTTQGTLPQGNGPITAAMNSSGYGGGSPFRVGGHASVNCVDGVTEDDPQICEVSEGQAFDSVKLYHKALTSVEVSALFAE</sequence>
<dbReference type="InterPro" id="IPR011658">
    <property type="entry name" value="PA14_dom"/>
</dbReference>
<reference evidence="4" key="1">
    <citation type="journal article" date="2017" name="Proc. Natl. Acad. Sci. U.S.A.">
        <title>Simulation of Deepwater Horizon oil plume reveals substrate specialization within a complex community of hydrocarbon degraders.</title>
        <authorList>
            <person name="Hu P."/>
            <person name="Dubinsky E.A."/>
            <person name="Probst A.J."/>
            <person name="Wang J."/>
            <person name="Sieber C.M.K."/>
            <person name="Tom L.M."/>
            <person name="Gardinali P."/>
            <person name="Banfield J.F."/>
            <person name="Atlas R.M."/>
            <person name="Andersen G.L."/>
        </authorList>
    </citation>
    <scope>NUCLEOTIDE SEQUENCE [LARGE SCALE GENOMIC DNA]</scope>
</reference>
<organism evidence="3 4">
    <name type="scientific">Oleispira antarctica</name>
    <dbReference type="NCBI Taxonomy" id="188908"/>
    <lineage>
        <taxon>Bacteria</taxon>
        <taxon>Pseudomonadati</taxon>
        <taxon>Pseudomonadota</taxon>
        <taxon>Gammaproteobacteria</taxon>
        <taxon>Oceanospirillales</taxon>
        <taxon>Oceanospirillaceae</taxon>
        <taxon>Oleispira</taxon>
    </lineage>
</organism>
<dbReference type="InterPro" id="IPR013320">
    <property type="entry name" value="ConA-like_dom_sf"/>
</dbReference>
<dbReference type="Gene3D" id="2.60.40.10">
    <property type="entry name" value="Immunoglobulins"/>
    <property type="match status" value="2"/>
</dbReference>
<dbReference type="Pfam" id="PF07691">
    <property type="entry name" value="PA14"/>
    <property type="match status" value="2"/>
</dbReference>
<dbReference type="Proteomes" id="UP000227088">
    <property type="component" value="Unassembled WGS sequence"/>
</dbReference>
<dbReference type="InterPro" id="IPR036116">
    <property type="entry name" value="FN3_sf"/>
</dbReference>
<dbReference type="Gene3D" id="2.60.120.200">
    <property type="match status" value="1"/>
</dbReference>